<proteinExistence type="predicted"/>
<dbReference type="EMBL" id="QCYY01002266">
    <property type="protein sequence ID" value="ROT71675.1"/>
    <property type="molecule type" value="Genomic_DNA"/>
</dbReference>
<dbReference type="InterPro" id="IPR056154">
    <property type="entry name" value="Beta-prop_IFT140_1st"/>
</dbReference>
<dbReference type="Pfam" id="PF23383">
    <property type="entry name" value="Beta-prop_IFT140_1st"/>
    <property type="match status" value="1"/>
</dbReference>
<dbReference type="GO" id="GO:0005847">
    <property type="term" value="C:mRNA cleavage and polyadenylation specificity factor complex"/>
    <property type="evidence" value="ECO:0007669"/>
    <property type="project" value="TreeGrafter"/>
</dbReference>
<name>A0A3R7Q954_PENVA</name>
<dbReference type="Gene3D" id="2.130.10.10">
    <property type="entry name" value="YVTN repeat-like/Quinoprotein amine dehydrogenase"/>
    <property type="match status" value="1"/>
</dbReference>
<protein>
    <recommendedName>
        <fullName evidence="2">IFT140 first beta-propeller domain-containing protein</fullName>
    </recommendedName>
</protein>
<dbReference type="InterPro" id="IPR036322">
    <property type="entry name" value="WD40_repeat_dom_sf"/>
</dbReference>
<dbReference type="PANTHER" id="PTHR22836">
    <property type="entry name" value="WD40 REPEAT PROTEIN"/>
    <property type="match status" value="1"/>
</dbReference>
<dbReference type="AlphaFoldDB" id="A0A3R7Q954"/>
<evidence type="ECO:0000313" key="3">
    <source>
        <dbReference type="EMBL" id="ROT71675.1"/>
    </source>
</evidence>
<evidence type="ECO:0000313" key="4">
    <source>
        <dbReference type="Proteomes" id="UP000283509"/>
    </source>
</evidence>
<evidence type="ECO:0000256" key="1">
    <source>
        <dbReference type="PROSITE-ProRule" id="PRU00221"/>
    </source>
</evidence>
<dbReference type="Pfam" id="PF00400">
    <property type="entry name" value="WD40"/>
    <property type="match status" value="1"/>
</dbReference>
<feature type="repeat" description="WD" evidence="1">
    <location>
        <begin position="95"/>
        <end position="127"/>
    </location>
</feature>
<sequence length="151" mass="17314">MELASTKVLWVDITVKCPIFCLAWTPEGRRLVTGASSGEFTLWNGLTFNFETILQAHDSSVRTMVWSHNDQWMVTGDTGGFVKYWQTNMNNVKLFQAHKDPVRGLSFSPSDQKFATGSDDGTVRIWDFYRCYEEKVLRGKDMKNSCFSYTV</sequence>
<evidence type="ECO:0000259" key="2">
    <source>
        <dbReference type="Pfam" id="PF23383"/>
    </source>
</evidence>
<feature type="repeat" description="WD" evidence="1">
    <location>
        <begin position="54"/>
        <end position="86"/>
    </location>
</feature>
<feature type="domain" description="IFT140 first beta-propeller" evidence="2">
    <location>
        <begin position="12"/>
        <end position="89"/>
    </location>
</feature>
<organism evidence="3 4">
    <name type="scientific">Penaeus vannamei</name>
    <name type="common">Whiteleg shrimp</name>
    <name type="synonym">Litopenaeus vannamei</name>
    <dbReference type="NCBI Taxonomy" id="6689"/>
    <lineage>
        <taxon>Eukaryota</taxon>
        <taxon>Metazoa</taxon>
        <taxon>Ecdysozoa</taxon>
        <taxon>Arthropoda</taxon>
        <taxon>Crustacea</taxon>
        <taxon>Multicrustacea</taxon>
        <taxon>Malacostraca</taxon>
        <taxon>Eumalacostraca</taxon>
        <taxon>Eucarida</taxon>
        <taxon>Decapoda</taxon>
        <taxon>Dendrobranchiata</taxon>
        <taxon>Penaeoidea</taxon>
        <taxon>Penaeidae</taxon>
        <taxon>Penaeus</taxon>
    </lineage>
</organism>
<accession>A0A3R7Q954</accession>
<dbReference type="GO" id="GO:0031124">
    <property type="term" value="P:mRNA 3'-end processing"/>
    <property type="evidence" value="ECO:0007669"/>
    <property type="project" value="InterPro"/>
</dbReference>
<feature type="repeat" description="WD" evidence="1">
    <location>
        <begin position="19"/>
        <end position="44"/>
    </location>
</feature>
<gene>
    <name evidence="3" type="ORF">C7M84_009995</name>
</gene>
<keyword evidence="4" id="KW-1185">Reference proteome</keyword>
<comment type="caution">
    <text evidence="3">The sequence shown here is derived from an EMBL/GenBank/DDBJ whole genome shotgun (WGS) entry which is preliminary data.</text>
</comment>
<dbReference type="PANTHER" id="PTHR22836:SF0">
    <property type="entry name" value="PRE-MRNA 3' END PROCESSING PROTEIN WDR33"/>
    <property type="match status" value="1"/>
</dbReference>
<dbReference type="Proteomes" id="UP000283509">
    <property type="component" value="Unassembled WGS sequence"/>
</dbReference>
<dbReference type="InterPro" id="IPR045245">
    <property type="entry name" value="Pfs2-like"/>
</dbReference>
<dbReference type="InterPro" id="IPR001680">
    <property type="entry name" value="WD40_rpt"/>
</dbReference>
<keyword evidence="1" id="KW-0853">WD repeat</keyword>
<dbReference type="OrthoDB" id="16717at2759"/>
<reference evidence="3 4" key="2">
    <citation type="submission" date="2019-01" db="EMBL/GenBank/DDBJ databases">
        <title>The decoding of complex shrimp genome reveals the adaptation for benthos swimmer, frequently molting mechanism and breeding impact on genome.</title>
        <authorList>
            <person name="Sun Y."/>
            <person name="Gao Y."/>
            <person name="Yu Y."/>
        </authorList>
    </citation>
    <scope>NUCLEOTIDE SEQUENCE [LARGE SCALE GENOMIC DNA]</scope>
    <source>
        <tissue evidence="3">Muscle</tissue>
    </source>
</reference>
<dbReference type="SUPFAM" id="SSF50978">
    <property type="entry name" value="WD40 repeat-like"/>
    <property type="match status" value="1"/>
</dbReference>
<dbReference type="STRING" id="6689.A0A3R7Q954"/>
<dbReference type="PROSITE" id="PS50294">
    <property type="entry name" value="WD_REPEATS_REGION"/>
    <property type="match status" value="2"/>
</dbReference>
<reference evidence="3 4" key="1">
    <citation type="submission" date="2018-04" db="EMBL/GenBank/DDBJ databases">
        <authorList>
            <person name="Zhang X."/>
            <person name="Yuan J."/>
            <person name="Li F."/>
            <person name="Xiang J."/>
        </authorList>
    </citation>
    <scope>NUCLEOTIDE SEQUENCE [LARGE SCALE GENOMIC DNA]</scope>
    <source>
        <tissue evidence="3">Muscle</tissue>
    </source>
</reference>
<dbReference type="InterPro" id="IPR015943">
    <property type="entry name" value="WD40/YVTN_repeat-like_dom_sf"/>
</dbReference>
<dbReference type="PROSITE" id="PS50082">
    <property type="entry name" value="WD_REPEATS_2"/>
    <property type="match status" value="3"/>
</dbReference>
<dbReference type="SMART" id="SM00320">
    <property type="entry name" value="WD40"/>
    <property type="match status" value="3"/>
</dbReference>